<comment type="function">
    <text evidence="11">Involved in spliceosome assembly.</text>
</comment>
<dbReference type="Pfam" id="PF00627">
    <property type="entry name" value="UBA"/>
    <property type="match status" value="1"/>
</dbReference>
<dbReference type="PROSITE" id="PS50030">
    <property type="entry name" value="UBA"/>
    <property type="match status" value="1"/>
</dbReference>
<evidence type="ECO:0000256" key="7">
    <source>
        <dbReference type="ARBA" id="ARBA00022853"/>
    </source>
</evidence>
<evidence type="ECO:0000256" key="10">
    <source>
        <dbReference type="ARBA" id="ARBA00035105"/>
    </source>
</evidence>
<feature type="compositionally biased region" description="Basic and acidic residues" evidence="14">
    <location>
        <begin position="597"/>
        <end position="609"/>
    </location>
</feature>
<feature type="compositionally biased region" description="Basic and acidic residues" evidence="14">
    <location>
        <begin position="657"/>
        <end position="666"/>
    </location>
</feature>
<evidence type="ECO:0000256" key="14">
    <source>
        <dbReference type="SAM" id="MobiDB-lite"/>
    </source>
</evidence>
<evidence type="ECO:0000256" key="2">
    <source>
        <dbReference type="ARBA" id="ARBA00004408"/>
    </source>
</evidence>
<keyword evidence="8" id="KW-0508">mRNA splicing</keyword>
<keyword evidence="18" id="KW-1185">Reference proteome</keyword>
<dbReference type="PROSITE" id="PS50304">
    <property type="entry name" value="TUDOR"/>
    <property type="match status" value="1"/>
</dbReference>
<feature type="compositionally biased region" description="Basic and acidic residues" evidence="14">
    <location>
        <begin position="306"/>
        <end position="317"/>
    </location>
</feature>
<feature type="domain" description="Tudor" evidence="16">
    <location>
        <begin position="687"/>
        <end position="747"/>
    </location>
</feature>
<comment type="similarity">
    <text evidence="3">Belongs to the SMN family.</text>
</comment>
<feature type="compositionally biased region" description="Basic and acidic residues" evidence="14">
    <location>
        <begin position="340"/>
        <end position="352"/>
    </location>
</feature>
<dbReference type="GO" id="GO:0016607">
    <property type="term" value="C:nuclear speck"/>
    <property type="evidence" value="ECO:0007669"/>
    <property type="project" value="UniProtKB-SubCell"/>
</dbReference>
<feature type="region of interest" description="Disordered" evidence="14">
    <location>
        <begin position="287"/>
        <end position="684"/>
    </location>
</feature>
<keyword evidence="7" id="KW-0156">Chromatin regulator</keyword>
<dbReference type="InterPro" id="IPR009060">
    <property type="entry name" value="UBA-like_sf"/>
</dbReference>
<feature type="domain" description="UBA" evidence="15">
    <location>
        <begin position="243"/>
        <end position="283"/>
    </location>
</feature>
<dbReference type="SUPFAM" id="SSF46934">
    <property type="entry name" value="UBA-like"/>
    <property type="match status" value="1"/>
</dbReference>
<accession>A0A3S1CAC2</accession>
<comment type="subcellular location">
    <subcellularLocation>
        <location evidence="1">Nucleus speckle</location>
    </subcellularLocation>
    <subcellularLocation>
        <location evidence="2">Nucleus</location>
        <location evidence="2">Cajal body</location>
    </subcellularLocation>
</comment>
<organism evidence="17 18">
    <name type="scientific">Elysia chlorotica</name>
    <name type="common">Eastern emerald elysia</name>
    <name type="synonym">Sea slug</name>
    <dbReference type="NCBI Taxonomy" id="188477"/>
    <lineage>
        <taxon>Eukaryota</taxon>
        <taxon>Metazoa</taxon>
        <taxon>Spiralia</taxon>
        <taxon>Lophotrochozoa</taxon>
        <taxon>Mollusca</taxon>
        <taxon>Gastropoda</taxon>
        <taxon>Heterobranchia</taxon>
        <taxon>Euthyneura</taxon>
        <taxon>Panpulmonata</taxon>
        <taxon>Sacoglossa</taxon>
        <taxon>Placobranchoidea</taxon>
        <taxon>Plakobranchidae</taxon>
        <taxon>Elysia</taxon>
    </lineage>
</organism>
<keyword evidence="6" id="KW-0747">Spliceosome</keyword>
<dbReference type="OrthoDB" id="434939at2759"/>
<feature type="compositionally biased region" description="Basic and acidic residues" evidence="14">
    <location>
        <begin position="457"/>
        <end position="477"/>
    </location>
</feature>
<sequence>TRLGWHIKQESLETFEAEEKGSKDAILKRALNTDLREIGASWLDEDINRSKLDYVVGPAVLQLQKVRVVSAPKENEESQTAPKLCRLSLTDGHITCSAITLEPIKGIGTSTAPGTKVLLSGTIEVESSFLLLTCNNFQSLGGRVESLYEPWELKKTLAKQSLTRARGEGGPPPFVPFGKKIGKNPPPSLQKDNFKSLSVPKDKKSSENDSEFEQQRQAGIKQALQTKSTSGGVKTFGGGNKAQINDRDVARITDMGFAAEEATSALRNSAGNVEEAIHLLLSGGMRYQRGGERGGGRGLSRGGGEGGRRGRRERDRDNDDDGDGPINTRPSGPATLFDFLETKIPSKDEQNSGKRAVSNSFQNQTEKPSQESSSQRCAYRDGISKDNYNSDRGSSGFDGKQNKFDTGRDGRVFGQQQSDIPPRFARSGQQSRGGGHYNRDGMDSGHQEGYNKGTGRYAKEEPRGGGRRDGKYNRAENQDTQNGRYSSAGEQGRHNGGPGGYNSGKGNSYSANNAYSNPKPGAYPGPKQRPPLLDKPQHPDNFNTVQDETSSSARPKSSPHASDENRNNRGRFQAESNSHENNSVRGSQGDHQSNNKHAGDFSDRRRGYPDHNSGADGYARQEPVASSNRNSSQKFGGRDSQQYPDNRGGTQPPRFNKRPENSDNGRHNNQNQEGKPFPNPYQNNAYHLSIGDTVLAKYWEDGEFYPAVVENVHQAGSTVVVTFIEYGNQEEVLTVDLMPFQQHGWMPPQMFAGAGGGPNPSRQDPGFPGGPGFVPPMEFTRGGGNYQGPNGGGGGGSHRRRPDFDRRKPTQKYYVAPNQAPH</sequence>
<dbReference type="AlphaFoldDB" id="A0A3S1CAC2"/>
<dbReference type="InterPro" id="IPR015940">
    <property type="entry name" value="UBA"/>
</dbReference>
<dbReference type="EMBL" id="RQTK01000115">
    <property type="protein sequence ID" value="RUS87291.1"/>
    <property type="molecule type" value="Genomic_DNA"/>
</dbReference>
<dbReference type="GO" id="GO:0008380">
    <property type="term" value="P:RNA splicing"/>
    <property type="evidence" value="ECO:0007669"/>
    <property type="project" value="UniProtKB-KW"/>
</dbReference>
<reference evidence="17 18" key="1">
    <citation type="submission" date="2019-01" db="EMBL/GenBank/DDBJ databases">
        <title>A draft genome assembly of the solar-powered sea slug Elysia chlorotica.</title>
        <authorList>
            <person name="Cai H."/>
            <person name="Li Q."/>
            <person name="Fang X."/>
            <person name="Li J."/>
            <person name="Curtis N.E."/>
            <person name="Altenburger A."/>
            <person name="Shibata T."/>
            <person name="Feng M."/>
            <person name="Maeda T."/>
            <person name="Schwartz J.A."/>
            <person name="Shigenobu S."/>
            <person name="Lundholm N."/>
            <person name="Nishiyama T."/>
            <person name="Yang H."/>
            <person name="Hasebe M."/>
            <person name="Li S."/>
            <person name="Pierce S.K."/>
            <person name="Wang J."/>
        </authorList>
    </citation>
    <scope>NUCLEOTIDE SEQUENCE [LARGE SCALE GENOMIC DNA]</scope>
    <source>
        <strain evidence="17">EC2010</strain>
        <tissue evidence="17">Whole organism of an adult</tissue>
    </source>
</reference>
<feature type="compositionally biased region" description="Polar residues" evidence="14">
    <location>
        <begin position="357"/>
        <end position="376"/>
    </location>
</feature>
<dbReference type="SMART" id="SM00165">
    <property type="entry name" value="UBA"/>
    <property type="match status" value="1"/>
</dbReference>
<dbReference type="Gene3D" id="2.30.30.140">
    <property type="match status" value="1"/>
</dbReference>
<feature type="compositionally biased region" description="Gly residues" evidence="14">
    <location>
        <begin position="296"/>
        <end position="305"/>
    </location>
</feature>
<evidence type="ECO:0000259" key="15">
    <source>
        <dbReference type="PROSITE" id="PS50030"/>
    </source>
</evidence>
<evidence type="ECO:0000256" key="1">
    <source>
        <dbReference type="ARBA" id="ARBA00004324"/>
    </source>
</evidence>
<dbReference type="GO" id="GO:0006325">
    <property type="term" value="P:chromatin organization"/>
    <property type="evidence" value="ECO:0007669"/>
    <property type="project" value="UniProtKB-KW"/>
</dbReference>
<dbReference type="InterPro" id="IPR042470">
    <property type="entry name" value="RMI1_N_C_sf"/>
</dbReference>
<keyword evidence="9" id="KW-0539">Nucleus</keyword>
<comment type="function">
    <text evidence="10">Scaffolding protein that specifically recognizes and binds dimethylarginine-containing proteins. Plays a role in the regulation of translation of target mRNAs by binding Arg/Gly-rich motifs (GAR) in dimethylarginine-containing proteins. In nucleus, acts as a coactivator: recognizes and binds asymmetric dimethylation on the core histone tails associated with transcriptional activation (H3R17me2a and H4R3me2a) and recruits proteins at these arginine-methylated loci. In cytoplasm, acts as an antiviral factor that participates in the assembly of stress granules together with G3BP1.</text>
</comment>
<dbReference type="SUPFAM" id="SSF63748">
    <property type="entry name" value="Tudor/PWWP/MBT"/>
    <property type="match status" value="1"/>
</dbReference>
<dbReference type="GO" id="GO:0005681">
    <property type="term" value="C:spliceosomal complex"/>
    <property type="evidence" value="ECO:0007669"/>
    <property type="project" value="UniProtKB-KW"/>
</dbReference>
<dbReference type="Proteomes" id="UP000271974">
    <property type="component" value="Unassembled WGS sequence"/>
</dbReference>
<dbReference type="GO" id="GO:0003723">
    <property type="term" value="F:RNA binding"/>
    <property type="evidence" value="ECO:0007669"/>
    <property type="project" value="InterPro"/>
</dbReference>
<dbReference type="GO" id="GO:0015030">
    <property type="term" value="C:Cajal body"/>
    <property type="evidence" value="ECO:0007669"/>
    <property type="project" value="UniProtKB-SubCell"/>
</dbReference>
<gene>
    <name evidence="17" type="ORF">EGW08_004971</name>
</gene>
<evidence type="ECO:0000256" key="3">
    <source>
        <dbReference type="ARBA" id="ARBA00005371"/>
    </source>
</evidence>
<feature type="compositionally biased region" description="Gly residues" evidence="14">
    <location>
        <begin position="781"/>
        <end position="796"/>
    </location>
</feature>
<dbReference type="InterPro" id="IPR002999">
    <property type="entry name" value="Tudor"/>
</dbReference>
<dbReference type="GO" id="GO:0006397">
    <property type="term" value="P:mRNA processing"/>
    <property type="evidence" value="ECO:0007669"/>
    <property type="project" value="UniProtKB-KW"/>
</dbReference>
<feature type="compositionally biased region" description="Low complexity" evidence="14">
    <location>
        <begin position="504"/>
        <end position="517"/>
    </location>
</feature>
<dbReference type="InterPro" id="IPR010304">
    <property type="entry name" value="SMN_Tudor"/>
</dbReference>
<evidence type="ECO:0000313" key="18">
    <source>
        <dbReference type="Proteomes" id="UP000271974"/>
    </source>
</evidence>
<dbReference type="Gene3D" id="1.10.8.10">
    <property type="entry name" value="DNA helicase RuvA subunit, C-terminal domain"/>
    <property type="match status" value="1"/>
</dbReference>
<evidence type="ECO:0000256" key="4">
    <source>
        <dbReference type="ARBA" id="ARBA00013421"/>
    </source>
</evidence>
<feature type="compositionally biased region" description="Polar residues" evidence="14">
    <location>
        <begin position="478"/>
        <end position="489"/>
    </location>
</feature>
<evidence type="ECO:0000256" key="13">
    <source>
        <dbReference type="ARBA" id="ARBA00042567"/>
    </source>
</evidence>
<dbReference type="Pfam" id="PF08585">
    <property type="entry name" value="RMI1_N_C"/>
    <property type="match status" value="1"/>
</dbReference>
<evidence type="ECO:0000256" key="5">
    <source>
        <dbReference type="ARBA" id="ARBA00022664"/>
    </source>
</evidence>
<evidence type="ECO:0000259" key="16">
    <source>
        <dbReference type="PROSITE" id="PS50304"/>
    </source>
</evidence>
<feature type="compositionally biased region" description="Polar residues" evidence="14">
    <location>
        <begin position="223"/>
        <end position="232"/>
    </location>
</feature>
<keyword evidence="5" id="KW-0507">mRNA processing</keyword>
<feature type="compositionally biased region" description="Polar residues" evidence="14">
    <location>
        <begin position="540"/>
        <end position="555"/>
    </location>
</feature>
<comment type="caution">
    <text evidence="17">The sequence shown here is derived from an EMBL/GenBank/DDBJ whole genome shotgun (WGS) entry which is preliminary data.</text>
</comment>
<dbReference type="SMART" id="SM01161">
    <property type="entry name" value="DUF1767"/>
    <property type="match status" value="1"/>
</dbReference>
<dbReference type="STRING" id="188477.A0A3S1CAC2"/>
<evidence type="ECO:0000256" key="12">
    <source>
        <dbReference type="ARBA" id="ARBA00041083"/>
    </source>
</evidence>
<feature type="compositionally biased region" description="Polar residues" evidence="14">
    <location>
        <begin position="574"/>
        <end position="596"/>
    </location>
</feature>
<dbReference type="CDD" id="cd14291">
    <property type="entry name" value="UBA1_NUB1_like"/>
    <property type="match status" value="1"/>
</dbReference>
<evidence type="ECO:0000313" key="17">
    <source>
        <dbReference type="EMBL" id="RUS87291.1"/>
    </source>
</evidence>
<proteinExistence type="inferred from homology"/>
<dbReference type="Gene3D" id="2.40.50.770">
    <property type="entry name" value="RecQ-mediated genome instability protein Rmi1, C-terminal domain"/>
    <property type="match status" value="1"/>
</dbReference>
<feature type="region of interest" description="Disordered" evidence="14">
    <location>
        <begin position="754"/>
        <end position="822"/>
    </location>
</feature>
<feature type="compositionally biased region" description="Basic and acidic residues" evidence="14">
    <location>
        <begin position="400"/>
        <end position="411"/>
    </location>
</feature>
<feature type="compositionally biased region" description="Basic and acidic residues" evidence="14">
    <location>
        <begin position="437"/>
        <end position="446"/>
    </location>
</feature>
<evidence type="ECO:0000256" key="9">
    <source>
        <dbReference type="ARBA" id="ARBA00023242"/>
    </source>
</evidence>
<dbReference type="GO" id="GO:0005737">
    <property type="term" value="C:cytoplasm"/>
    <property type="evidence" value="ECO:0007669"/>
    <property type="project" value="InterPro"/>
</dbReference>
<protein>
    <recommendedName>
        <fullName evidence="12">Survival of motor neuron-related-splicing factor 30</fullName>
    </recommendedName>
    <alternativeName>
        <fullName evidence="13">Survival motor neuron domain-containing protein 1</fullName>
    </alternativeName>
    <alternativeName>
        <fullName evidence="4">Tudor domain-containing protein 3</fullName>
    </alternativeName>
</protein>
<feature type="compositionally biased region" description="Polar residues" evidence="14">
    <location>
        <begin position="624"/>
        <end position="644"/>
    </location>
</feature>
<feature type="compositionally biased region" description="Gly residues" evidence="14">
    <location>
        <begin position="494"/>
        <end position="503"/>
    </location>
</feature>
<feature type="region of interest" description="Disordered" evidence="14">
    <location>
        <begin position="162"/>
        <end position="242"/>
    </location>
</feature>
<evidence type="ECO:0000256" key="6">
    <source>
        <dbReference type="ARBA" id="ARBA00022728"/>
    </source>
</evidence>
<feature type="non-terminal residue" evidence="17">
    <location>
        <position position="1"/>
    </location>
</feature>
<evidence type="ECO:0000256" key="11">
    <source>
        <dbReference type="ARBA" id="ARBA00037618"/>
    </source>
</evidence>
<dbReference type="SMART" id="SM00333">
    <property type="entry name" value="TUDOR"/>
    <property type="match status" value="1"/>
</dbReference>
<dbReference type="InterPro" id="IPR013894">
    <property type="entry name" value="RMI1_OB"/>
</dbReference>
<dbReference type="Pfam" id="PF06003">
    <property type="entry name" value="SMN_Tudor"/>
    <property type="match status" value="1"/>
</dbReference>
<dbReference type="PANTHER" id="PTHR13681">
    <property type="entry name" value="SURVIVAL OF MOTOR NEURON-RELATED-SPLICING FACTOR 30-RELATED"/>
    <property type="match status" value="1"/>
</dbReference>
<evidence type="ECO:0000256" key="8">
    <source>
        <dbReference type="ARBA" id="ARBA00023187"/>
    </source>
</evidence>
<dbReference type="PANTHER" id="PTHR13681:SF24">
    <property type="entry name" value="TUDOR DOMAIN-CONTAINING PROTEIN 3"/>
    <property type="match status" value="1"/>
</dbReference>
<name>A0A3S1CAC2_ELYCH</name>